<name>A0A2T7FYQ4_9RHOB</name>
<dbReference type="Pfam" id="PF13561">
    <property type="entry name" value="adh_short_C2"/>
    <property type="match status" value="1"/>
</dbReference>
<proteinExistence type="inferred from homology"/>
<dbReference type="InterPro" id="IPR036291">
    <property type="entry name" value="NAD(P)-bd_dom_sf"/>
</dbReference>
<dbReference type="InterPro" id="IPR002347">
    <property type="entry name" value="SDR_fam"/>
</dbReference>
<evidence type="ECO:0000256" key="2">
    <source>
        <dbReference type="ARBA" id="ARBA00023002"/>
    </source>
</evidence>
<reference evidence="3 4" key="1">
    <citation type="submission" date="2018-04" db="EMBL/GenBank/DDBJ databases">
        <title>Pelagivirga bohaiensis gen. nov., sp. nov., a bacterium isolated from the Bohai Sea.</title>
        <authorList>
            <person name="Ji X."/>
        </authorList>
    </citation>
    <scope>NUCLEOTIDE SEQUENCE [LARGE SCALE GENOMIC DNA]</scope>
    <source>
        <strain evidence="3 4">BH-SD16</strain>
    </source>
</reference>
<organism evidence="3 4">
    <name type="scientific">Thalassorhabdomicrobium marinisediminis</name>
    <dbReference type="NCBI Taxonomy" id="2170577"/>
    <lineage>
        <taxon>Bacteria</taxon>
        <taxon>Pseudomonadati</taxon>
        <taxon>Pseudomonadota</taxon>
        <taxon>Alphaproteobacteria</taxon>
        <taxon>Rhodobacterales</taxon>
        <taxon>Paracoccaceae</taxon>
        <taxon>Thalassorhabdomicrobium</taxon>
    </lineage>
</organism>
<comment type="similarity">
    <text evidence="1">Belongs to the short-chain dehydrogenases/reductases (SDR) family.</text>
</comment>
<dbReference type="PANTHER" id="PTHR43639">
    <property type="entry name" value="OXIDOREDUCTASE, SHORT-CHAIN DEHYDROGENASE/REDUCTASE FAMILY (AFU_ORTHOLOGUE AFUA_5G02870)"/>
    <property type="match status" value="1"/>
</dbReference>
<dbReference type="CDD" id="cd05233">
    <property type="entry name" value="SDR_c"/>
    <property type="match status" value="1"/>
</dbReference>
<dbReference type="GO" id="GO:0016491">
    <property type="term" value="F:oxidoreductase activity"/>
    <property type="evidence" value="ECO:0007669"/>
    <property type="project" value="UniProtKB-KW"/>
</dbReference>
<sequence>MSFSIEGKTAIVTGAANGVGLAIGRRFLAQGANVVFADMDEERLEAELGDGKAEPEQYRTFACDLRQKLSVNNLMSMTIDSFERVDILVNASRQIASSDPLNPKEDNVEEMLNQNLMTALRLTQAISKRMMKQAEGEDEGPVGSIINLSSIAARRANPDLLGYSIATAALDQMTRSMAVALAPHRIRVNAVAFGSVMSSSLRNRIREHEEYRDNIIENTPLGRIAGPGEVSDAVQYLASDASNFVTGQIITVDGGRTLIDPASAPAH</sequence>
<evidence type="ECO:0000256" key="1">
    <source>
        <dbReference type="ARBA" id="ARBA00006484"/>
    </source>
</evidence>
<gene>
    <name evidence="3" type="ORF">DC363_05320</name>
</gene>
<protein>
    <submittedName>
        <fullName evidence="3">Oxidoreductase</fullName>
    </submittedName>
</protein>
<dbReference type="SUPFAM" id="SSF51735">
    <property type="entry name" value="NAD(P)-binding Rossmann-fold domains"/>
    <property type="match status" value="1"/>
</dbReference>
<dbReference type="PRINTS" id="PR00081">
    <property type="entry name" value="GDHRDH"/>
</dbReference>
<comment type="caution">
    <text evidence="3">The sequence shown here is derived from an EMBL/GenBank/DDBJ whole genome shotgun (WGS) entry which is preliminary data.</text>
</comment>
<dbReference type="OrthoDB" id="9790146at2"/>
<evidence type="ECO:0000313" key="3">
    <source>
        <dbReference type="EMBL" id="PVA07268.1"/>
    </source>
</evidence>
<accession>A0A2T7FYQ4</accession>
<dbReference type="PRINTS" id="PR00080">
    <property type="entry name" value="SDRFAMILY"/>
</dbReference>
<keyword evidence="2" id="KW-0560">Oxidoreductase</keyword>
<keyword evidence="4" id="KW-1185">Reference proteome</keyword>
<dbReference type="Proteomes" id="UP000244817">
    <property type="component" value="Unassembled WGS sequence"/>
</dbReference>
<evidence type="ECO:0000313" key="4">
    <source>
        <dbReference type="Proteomes" id="UP000244817"/>
    </source>
</evidence>
<dbReference type="RefSeq" id="WP_108640097.1">
    <property type="nucleotide sequence ID" value="NZ_QCYG01000003.1"/>
</dbReference>
<dbReference type="PANTHER" id="PTHR43639:SF1">
    <property type="entry name" value="SHORT-CHAIN DEHYDROGENASE_REDUCTASE FAMILY PROTEIN"/>
    <property type="match status" value="1"/>
</dbReference>
<dbReference type="FunFam" id="3.40.50.720:FF:000084">
    <property type="entry name" value="Short-chain dehydrogenase reductase"/>
    <property type="match status" value="1"/>
</dbReference>
<dbReference type="Gene3D" id="3.40.50.720">
    <property type="entry name" value="NAD(P)-binding Rossmann-like Domain"/>
    <property type="match status" value="1"/>
</dbReference>
<dbReference type="AlphaFoldDB" id="A0A2T7FYQ4"/>
<dbReference type="EMBL" id="QCYG01000003">
    <property type="protein sequence ID" value="PVA07268.1"/>
    <property type="molecule type" value="Genomic_DNA"/>
</dbReference>